<keyword evidence="2" id="KW-0808">Transferase</keyword>
<protein>
    <submittedName>
        <fullName evidence="2">GNAT family N-acetyltransferase</fullName>
    </submittedName>
</protein>
<organism evidence="2 3">
    <name type="scientific">Bacteroides cellulosilyticus</name>
    <dbReference type="NCBI Taxonomy" id="246787"/>
    <lineage>
        <taxon>Bacteria</taxon>
        <taxon>Pseudomonadati</taxon>
        <taxon>Bacteroidota</taxon>
        <taxon>Bacteroidia</taxon>
        <taxon>Bacteroidales</taxon>
        <taxon>Bacteroidaceae</taxon>
        <taxon>Bacteroides</taxon>
    </lineage>
</organism>
<dbReference type="CDD" id="cd04301">
    <property type="entry name" value="NAT_SF"/>
    <property type="match status" value="1"/>
</dbReference>
<dbReference type="Gene3D" id="3.40.630.30">
    <property type="match status" value="1"/>
</dbReference>
<dbReference type="InterPro" id="IPR000182">
    <property type="entry name" value="GNAT_dom"/>
</dbReference>
<evidence type="ECO:0000259" key="1">
    <source>
        <dbReference type="PROSITE" id="PS51186"/>
    </source>
</evidence>
<dbReference type="RefSeq" id="WP_149949666.1">
    <property type="nucleotide sequence ID" value="NZ_RCXI01000007.1"/>
</dbReference>
<dbReference type="PANTHER" id="PTHR43451">
    <property type="entry name" value="ACETYLTRANSFERASE (GNAT) FAMILY PROTEIN"/>
    <property type="match status" value="1"/>
</dbReference>
<comment type="caution">
    <text evidence="2">The sequence shown here is derived from an EMBL/GenBank/DDBJ whole genome shotgun (WGS) entry which is preliminary data.</text>
</comment>
<reference evidence="2 3" key="1">
    <citation type="journal article" date="2019" name="Nat. Med.">
        <title>A library of human gut bacterial isolates paired with longitudinal multiomics data enables mechanistic microbiome research.</title>
        <authorList>
            <person name="Poyet M."/>
            <person name="Groussin M."/>
            <person name="Gibbons S.M."/>
            <person name="Avila-Pacheco J."/>
            <person name="Jiang X."/>
            <person name="Kearney S.M."/>
            <person name="Perrotta A.R."/>
            <person name="Berdy B."/>
            <person name="Zhao S."/>
            <person name="Lieberman T.D."/>
            <person name="Swanson P.K."/>
            <person name="Smith M."/>
            <person name="Roesemann S."/>
            <person name="Alexander J.E."/>
            <person name="Rich S.A."/>
            <person name="Livny J."/>
            <person name="Vlamakis H."/>
            <person name="Clish C."/>
            <person name="Bullock K."/>
            <person name="Deik A."/>
            <person name="Scott J."/>
            <person name="Pierce K.A."/>
            <person name="Xavier R.J."/>
            <person name="Alm E.J."/>
        </authorList>
    </citation>
    <scope>NUCLEOTIDE SEQUENCE [LARGE SCALE GENOMIC DNA]</scope>
    <source>
        <strain evidence="2 3">BIOML-A7</strain>
    </source>
</reference>
<evidence type="ECO:0000313" key="3">
    <source>
        <dbReference type="Proteomes" id="UP000325055"/>
    </source>
</evidence>
<dbReference type="InterPro" id="IPR052564">
    <property type="entry name" value="N-acetyltrans/Recomb-assoc"/>
</dbReference>
<dbReference type="SUPFAM" id="SSF55729">
    <property type="entry name" value="Acyl-CoA N-acyltransferases (Nat)"/>
    <property type="match status" value="1"/>
</dbReference>
<dbReference type="PANTHER" id="PTHR43451:SF1">
    <property type="entry name" value="ACETYLTRANSFERASE"/>
    <property type="match status" value="1"/>
</dbReference>
<evidence type="ECO:0000313" key="2">
    <source>
        <dbReference type="EMBL" id="KAA5409316.1"/>
    </source>
</evidence>
<name>A0A5M6A9X4_9BACE</name>
<dbReference type="Pfam" id="PF13673">
    <property type="entry name" value="Acetyltransf_10"/>
    <property type="match status" value="1"/>
</dbReference>
<sequence>MKANFIIRAALQSDAVELKNLFQNTVLAINRRDYSQAEVEDWASCGDDLSNIEDMIKTHYFIVAVNQQSEIVGFSSITSQGYLHSMFVHKDFQGEGIATMLLNEIEQYAITNGIMRITSEVSLTARPFFEKKGYIVEEEQKHKANQLSLTNFWMAKQVICPKSL</sequence>
<proteinExistence type="predicted"/>
<gene>
    <name evidence="2" type="ORF">F2Y86_09160</name>
</gene>
<dbReference type="PROSITE" id="PS51186">
    <property type="entry name" value="GNAT"/>
    <property type="match status" value="1"/>
</dbReference>
<accession>A0A5M6A9X4</accession>
<dbReference type="GO" id="GO:0016747">
    <property type="term" value="F:acyltransferase activity, transferring groups other than amino-acyl groups"/>
    <property type="evidence" value="ECO:0007669"/>
    <property type="project" value="InterPro"/>
</dbReference>
<dbReference type="AlphaFoldDB" id="A0A5M6A9X4"/>
<dbReference type="Proteomes" id="UP000325055">
    <property type="component" value="Unassembled WGS sequence"/>
</dbReference>
<feature type="domain" description="N-acetyltransferase" evidence="1">
    <location>
        <begin position="5"/>
        <end position="159"/>
    </location>
</feature>
<dbReference type="EMBL" id="VVYW01000007">
    <property type="protein sequence ID" value="KAA5409316.1"/>
    <property type="molecule type" value="Genomic_DNA"/>
</dbReference>
<dbReference type="InterPro" id="IPR016181">
    <property type="entry name" value="Acyl_CoA_acyltransferase"/>
</dbReference>